<dbReference type="SUPFAM" id="SSF55073">
    <property type="entry name" value="Nucleotide cyclase"/>
    <property type="match status" value="2"/>
</dbReference>
<feature type="compositionally biased region" description="Acidic residues" evidence="3">
    <location>
        <begin position="1327"/>
        <end position="1343"/>
    </location>
</feature>
<dbReference type="GO" id="GO:0005930">
    <property type="term" value="C:axoneme"/>
    <property type="evidence" value="ECO:0007669"/>
    <property type="project" value="UniProtKB-SubCell"/>
</dbReference>
<dbReference type="PANTHER" id="PTHR48060:SF21">
    <property type="entry name" value="L DOMAIN-LIKE PROTEIN"/>
    <property type="match status" value="1"/>
</dbReference>
<name>A0A2V0P2Q3_9CHLO</name>
<keyword evidence="5" id="KW-1185">Reference proteome</keyword>
<dbReference type="Proteomes" id="UP000247498">
    <property type="component" value="Unassembled WGS sequence"/>
</dbReference>
<feature type="region of interest" description="Disordered" evidence="3">
    <location>
        <begin position="1"/>
        <end position="31"/>
    </location>
</feature>
<evidence type="ECO:0000313" key="5">
    <source>
        <dbReference type="Proteomes" id="UP000247498"/>
    </source>
</evidence>
<dbReference type="InterPro" id="IPR053211">
    <property type="entry name" value="DNA_repair-toleration"/>
</dbReference>
<feature type="region of interest" description="Disordered" evidence="3">
    <location>
        <begin position="1602"/>
        <end position="1633"/>
    </location>
</feature>
<dbReference type="SUPFAM" id="SSF52058">
    <property type="entry name" value="L domain-like"/>
    <property type="match status" value="1"/>
</dbReference>
<comment type="subcellular location">
    <subcellularLocation>
        <location evidence="1">Cytoplasm</location>
        <location evidence="1">Cytoskeleton</location>
        <location evidence="1">Cilium axoneme</location>
    </subcellularLocation>
</comment>
<sequence length="1752" mass="178440">MRPATRVGAAAPLDGCRGPRAAGRRAQPVARQRRRGAAVLRACALLLALLLSAPPSAGQQQGGAPPAAGGAAPNPAPAPAPAATGARPACPGLATGACGAECRAAVCGALQRFYQLTDGPSWRHSAGWPDADCGAWLQAPPLPPDRAPRYCAAHGLDCCRLGQEPWGSAPCPFDFAPTNLTVDNNLLKGAGDDPELWGALGALMACGLQRVVLQGNRLRGQLPEALPDAAAGWLRTLDVSENDMTGTLPAGWWRQLGAVQVLKVSRNRFTGTIPNEWANMTKLQIFYCGANADNRLTGTLPARVWARMIKYDFAGNQLTGTVPPEIFKSPMLVLVNVAGNRLTGTLPPEVSSAIYLQSLSCSNNKLTGSIGNSMFFLPSLERLLLGGNNFSELTDQVESALSLRDIVLSRNPNLRGHLPDGFGSLSDLQTLELDGTAMIGRPSPGPKGGAGAGAGGRRRLMGGVPGGDLRLPCFLARVTTDYSPVVMYDNMTCPMIKRLDGGPNWGCEFPPPGRVPMYASMAIDPSYYGFDGCTCVEGFQIVQTDATAPNGVRTWRCDPVRARDRKLIAGLSAFAAVLAAALIAYVAASSWQRTRWRPAALRRVSLMAKRAKGPPSGDGKVTVVVTDIEGYSDLMKVAPDLMTPALGMHNTAIRRAAFANAGAVLEQEGDSYTVAFYEPLDAAVFCLQVQIALHELDWPKGLPSPKTVAAFIAARATAPSLAPGPSRPLLSRVSGASSAAVGADESAELQLAQLRAQQHRSSGSLGLGLQRPPPLALRPPSTAGGAGPRSGGSEVWSPLSSGVGGGGGGGGAGSAGGGSVASEVAVQASRTRRGSQTRSRLMSRLLPRSAQSKSRGIFNGLRVRMGVATGDMTKEWGYSRVVDAAKVVSDLASGGQVFMDAASFGGIKQVLSQLGAVNGSGLDGGGPEGGGRGGFLSWFRGVGAGATADAVALDMGLWRLPGFDADQTDAAAAAAAAASARAPPTPGAAGAGAPQRRVPLRVYQLLAPALCARAHAFGNRMALKAGAACLDLPYFDAPGTLQADLTACVRASGPASALAGPAQDLPAQTTVFVAVEGAADFLRRHRRLAAEVHDGLCRVLLDALRCVPGGYVARTSAGDLKYLAAFDEPGDAATWCMLVQEAAMYQPWSRPVLKYTGFAQVLDSAGQLVFRGPRLKMGLCEGPPRCVMPDHAGRADYHGSTVNQAARYMDAAAHGGMIVAEADLVQRIFAGWRGQLEPETTEVPAHSDVAKAAAEVAARYAAAEAAAAGGAAAAAEAAAAAAAARTGAGAGAGPHPNAVAEEADGDAQPAAAAGASDAGRRGGAGGGDDDGEDDGDGTDQFDDASALDDAAASDCAGDAAASSSFAGSDAAAAAATRDTVGEGSTGRARRRNALLRQLLPGRAKHSSTGSATGQRLFSGDGGSLCSTGLDRGASALALDMGELTRAASSPLEAALLAELDAAAASAAARGAPASGDALIEEGDAAAAVLAGAGGGSSNASMSVPVVRVRQRLLQTSGPRFMSPEAFSLVPAEVVAFQLGDYKFKGTGVTSMARVTDARLAGRPFPPGQPGGKGQCVSPGDGSVLTSASVRVPDMLTKLRQEHMDRVQSASGTTTPSVGTPVHGGGASQRVPQFSGRWDSFSASGGGMQRLGSLMLRGSRTGSGRMAAGSASSAAAAAAIAAADGASAPQGGEAAAPPPPPRARRTLMWRTLSGGRRGSGVEMGAVEGGAAGTLMEEEETSGPGDAPRGAARV</sequence>
<evidence type="ECO:0008006" key="6">
    <source>
        <dbReference type="Google" id="ProtNLM"/>
    </source>
</evidence>
<organism evidence="4 5">
    <name type="scientific">Raphidocelis subcapitata</name>
    <dbReference type="NCBI Taxonomy" id="307507"/>
    <lineage>
        <taxon>Eukaryota</taxon>
        <taxon>Viridiplantae</taxon>
        <taxon>Chlorophyta</taxon>
        <taxon>core chlorophytes</taxon>
        <taxon>Chlorophyceae</taxon>
        <taxon>CS clade</taxon>
        <taxon>Sphaeropleales</taxon>
        <taxon>Selenastraceae</taxon>
        <taxon>Raphidocelis</taxon>
    </lineage>
</organism>
<feature type="compositionally biased region" description="Low complexity" evidence="3">
    <location>
        <begin position="18"/>
        <end position="30"/>
    </location>
</feature>
<feature type="region of interest" description="Disordered" evidence="3">
    <location>
        <begin position="1287"/>
        <end position="1343"/>
    </location>
</feature>
<feature type="region of interest" description="Disordered" evidence="3">
    <location>
        <begin position="1712"/>
        <end position="1752"/>
    </location>
</feature>
<dbReference type="InterPro" id="IPR032675">
    <property type="entry name" value="LRR_dom_sf"/>
</dbReference>
<keyword evidence="2" id="KW-0732">Signal</keyword>
<feature type="compositionally biased region" description="Gly residues" evidence="3">
    <location>
        <begin position="802"/>
        <end position="819"/>
    </location>
</feature>
<reference evidence="4 5" key="1">
    <citation type="journal article" date="2018" name="Sci. Rep.">
        <title>Raphidocelis subcapitata (=Pseudokirchneriella subcapitata) provides an insight into genome evolution and environmental adaptations in the Sphaeropleales.</title>
        <authorList>
            <person name="Suzuki S."/>
            <person name="Yamaguchi H."/>
            <person name="Nakajima N."/>
            <person name="Kawachi M."/>
        </authorList>
    </citation>
    <scope>NUCLEOTIDE SEQUENCE [LARGE SCALE GENOMIC DNA]</scope>
    <source>
        <strain evidence="4 5">NIES-35</strain>
    </source>
</reference>
<dbReference type="InParanoid" id="A0A2V0P2Q3"/>
<protein>
    <recommendedName>
        <fullName evidence="6">Guanylate cyclase domain-containing protein</fullName>
    </recommendedName>
</protein>
<feature type="compositionally biased region" description="Low complexity" evidence="3">
    <location>
        <begin position="1306"/>
        <end position="1317"/>
    </location>
</feature>
<dbReference type="EMBL" id="BDRX01000029">
    <property type="protein sequence ID" value="GBF92120.1"/>
    <property type="molecule type" value="Genomic_DNA"/>
</dbReference>
<feature type="region of interest" description="Disordered" evidence="3">
    <location>
        <begin position="760"/>
        <end position="848"/>
    </location>
</feature>
<dbReference type="Gene3D" id="3.30.70.1230">
    <property type="entry name" value="Nucleotide cyclase"/>
    <property type="match status" value="2"/>
</dbReference>
<feature type="region of interest" description="Disordered" evidence="3">
    <location>
        <begin position="56"/>
        <end position="85"/>
    </location>
</feature>
<comment type="caution">
    <text evidence="4">The sequence shown here is derived from an EMBL/GenBank/DDBJ whole genome shotgun (WGS) entry which is preliminary data.</text>
</comment>
<accession>A0A2V0P2Q3</accession>
<dbReference type="OrthoDB" id="551471at2759"/>
<gene>
    <name evidence="4" type="ORF">Rsub_04467</name>
</gene>
<evidence type="ECO:0000256" key="3">
    <source>
        <dbReference type="SAM" id="MobiDB-lite"/>
    </source>
</evidence>
<feature type="compositionally biased region" description="Polar residues" evidence="3">
    <location>
        <begin position="1607"/>
        <end position="1617"/>
    </location>
</feature>
<proteinExistence type="predicted"/>
<feature type="compositionally biased region" description="Low complexity" evidence="3">
    <location>
        <begin position="836"/>
        <end position="848"/>
    </location>
</feature>
<dbReference type="PANTHER" id="PTHR48060">
    <property type="entry name" value="DNA DAMAGE-REPAIR/TOLERATION PROTEIN DRT100"/>
    <property type="match status" value="1"/>
</dbReference>
<dbReference type="Gene3D" id="3.80.10.10">
    <property type="entry name" value="Ribonuclease Inhibitor"/>
    <property type="match status" value="1"/>
</dbReference>
<evidence type="ECO:0000313" key="4">
    <source>
        <dbReference type="EMBL" id="GBF92120.1"/>
    </source>
</evidence>
<feature type="compositionally biased region" description="Low complexity" evidence="3">
    <location>
        <begin position="56"/>
        <end position="73"/>
    </location>
</feature>
<feature type="compositionally biased region" description="Low complexity" evidence="3">
    <location>
        <begin position="760"/>
        <end position="770"/>
    </location>
</feature>
<evidence type="ECO:0000256" key="2">
    <source>
        <dbReference type="ARBA" id="ARBA00022729"/>
    </source>
</evidence>
<evidence type="ECO:0000256" key="1">
    <source>
        <dbReference type="ARBA" id="ARBA00004430"/>
    </source>
</evidence>
<dbReference type="InterPro" id="IPR029787">
    <property type="entry name" value="Nucleotide_cyclase"/>
</dbReference>